<dbReference type="GO" id="GO:0032495">
    <property type="term" value="P:response to muramyl dipeptide"/>
    <property type="evidence" value="ECO:0007669"/>
    <property type="project" value="Ensembl"/>
</dbReference>
<dbReference type="GO" id="GO:0031398">
    <property type="term" value="P:positive regulation of protein ubiquitination"/>
    <property type="evidence" value="ECO:0007669"/>
    <property type="project" value="Ensembl"/>
</dbReference>
<dbReference type="AlphaFoldDB" id="A0A7M4E939"/>
<protein>
    <submittedName>
        <fullName evidence="6">Innate immunity activator</fullName>
    </submittedName>
</protein>
<dbReference type="GeneTree" id="ENSGT00940000154102"/>
<dbReference type="GO" id="GO:0016604">
    <property type="term" value="C:nuclear body"/>
    <property type="evidence" value="ECO:0007669"/>
    <property type="project" value="Ensembl"/>
</dbReference>
<evidence type="ECO:0000256" key="3">
    <source>
        <dbReference type="ARBA" id="ARBA00023054"/>
    </source>
</evidence>
<evidence type="ECO:0000313" key="7">
    <source>
        <dbReference type="Proteomes" id="UP000594220"/>
    </source>
</evidence>
<dbReference type="GO" id="GO:0032733">
    <property type="term" value="P:positive regulation of interleukin-10 production"/>
    <property type="evidence" value="ECO:0007669"/>
    <property type="project" value="Ensembl"/>
</dbReference>
<keyword evidence="3" id="KW-0175">Coiled coil</keyword>
<reference evidence="6" key="1">
    <citation type="submission" date="2025-08" db="UniProtKB">
        <authorList>
            <consortium name="Ensembl"/>
        </authorList>
    </citation>
    <scope>IDENTIFICATION</scope>
</reference>
<dbReference type="PANTHER" id="PTHR16093:SF4">
    <property type="entry name" value="INNATE IMMUNITY ACTIVATOR PROTEIN"/>
    <property type="match status" value="1"/>
</dbReference>
<feature type="compositionally biased region" description="Polar residues" evidence="4">
    <location>
        <begin position="370"/>
        <end position="379"/>
    </location>
</feature>
<dbReference type="Pfam" id="PF11819">
    <property type="entry name" value="CUPID"/>
    <property type="match status" value="1"/>
</dbReference>
<keyword evidence="7" id="KW-1185">Reference proteome</keyword>
<dbReference type="PANTHER" id="PTHR16093">
    <property type="entry name" value="COILED-COIL DOMAIN-CONTAINING PROTEIN 120 FAMILY MEMBER"/>
    <property type="match status" value="1"/>
</dbReference>
<dbReference type="GO" id="GO:0002720">
    <property type="term" value="P:positive regulation of cytokine production involved in immune response"/>
    <property type="evidence" value="ECO:0007669"/>
    <property type="project" value="Ensembl"/>
</dbReference>
<evidence type="ECO:0000256" key="1">
    <source>
        <dbReference type="ARBA" id="ARBA00004496"/>
    </source>
</evidence>
<dbReference type="InterPro" id="IPR043447">
    <property type="entry name" value="CCDC120/INAVA"/>
</dbReference>
<dbReference type="GO" id="GO:0032494">
    <property type="term" value="P:response to peptidoglycan"/>
    <property type="evidence" value="ECO:0007669"/>
    <property type="project" value="Ensembl"/>
</dbReference>
<feature type="compositionally biased region" description="Low complexity" evidence="4">
    <location>
        <begin position="359"/>
        <end position="369"/>
    </location>
</feature>
<dbReference type="GO" id="GO:0043123">
    <property type="term" value="P:positive regulation of canonical NF-kappaB signal transduction"/>
    <property type="evidence" value="ECO:0007669"/>
    <property type="project" value="Ensembl"/>
</dbReference>
<dbReference type="GO" id="GO:0070431">
    <property type="term" value="P:nucleotide-binding oligomerization domain containing 2 signaling pathway"/>
    <property type="evidence" value="ECO:0007669"/>
    <property type="project" value="Ensembl"/>
</dbReference>
<comment type="subcellular location">
    <subcellularLocation>
        <location evidence="1">Cytoplasm</location>
    </subcellularLocation>
</comment>
<proteinExistence type="predicted"/>
<accession>A0A7M4E939</accession>
<dbReference type="Ensembl" id="ENSCPRT00005007315.1">
    <property type="protein sequence ID" value="ENSCPRP00005006233.1"/>
    <property type="gene ID" value="ENSCPRG00005004461.1"/>
</dbReference>
<keyword evidence="2" id="KW-0963">Cytoplasm</keyword>
<dbReference type="GO" id="GO:1903409">
    <property type="term" value="P:reactive oxygen species biosynthetic process"/>
    <property type="evidence" value="ECO:0007669"/>
    <property type="project" value="Ensembl"/>
</dbReference>
<dbReference type="GO" id="GO:0005737">
    <property type="term" value="C:cytoplasm"/>
    <property type="evidence" value="ECO:0007669"/>
    <property type="project" value="UniProtKB-SubCell"/>
</dbReference>
<name>A0A7M4E939_CROPO</name>
<dbReference type="InterPro" id="IPR021774">
    <property type="entry name" value="CUPID"/>
</dbReference>
<sequence>MSKLLPVLLTLTMEGKDEISDTDSGIILQSGQVSPVSPLKDLTKAVHKQQKALEAHLEACLQELRKLCLREAELTGMLPQEYPLKPGEKPPKVRQRIGAVRAWLDPLSRLERDLSLQMQIVQAAHHLFREENISKQIKKRRKSAVLKEERKMKDLFSFSHLCRFPYFFYLELSISDDRSLLDTNLQEEELLVPVEPGTPNSTLALPSCLAHPKKHKGPQPACCEIAGLERTPIQNSPWKETSLDKPYEKPKKPSLESSNVSRYRSYMIPPLSPLSLLRGSCHPVCIWILRIRLGTYLCKGKKQFGFLRVEACQDYVEPRGRSMLPRRRPTYYTITVPSYCFPLPKPSVVSNPTYHSSSDDSNSDVSSISYATSPGSSSPDIFLRPVPPPAIEQPSPTLRGQIVDRPGAVYYYQTSQQLLLPPCCIPTMEYVSESHMVAAREFSCSRPSLGTGGPPLFSYEEDRVPMRYQRLVPSQSRIVRTPSLKDYATARGRTLSKSAVTEELKSWHERTRLRNSRPHSLDRQGTFRMCSGPGGELSFLCPVQVPQIHILKRSPEGAPVQVYVPENGEIITQV</sequence>
<evidence type="ECO:0000313" key="6">
    <source>
        <dbReference type="Ensembl" id="ENSCPRP00005006233.1"/>
    </source>
</evidence>
<dbReference type="GO" id="GO:0032874">
    <property type="term" value="P:positive regulation of stress-activated MAPK cascade"/>
    <property type="evidence" value="ECO:0007669"/>
    <property type="project" value="Ensembl"/>
</dbReference>
<reference evidence="6" key="2">
    <citation type="submission" date="2025-09" db="UniProtKB">
        <authorList>
            <consortium name="Ensembl"/>
        </authorList>
    </citation>
    <scope>IDENTIFICATION</scope>
</reference>
<dbReference type="Proteomes" id="UP000594220">
    <property type="component" value="Unplaced"/>
</dbReference>
<feature type="region of interest" description="Disordered" evidence="4">
    <location>
        <begin position="235"/>
        <end position="256"/>
    </location>
</feature>
<dbReference type="GO" id="GO:0045087">
    <property type="term" value="P:innate immune response"/>
    <property type="evidence" value="ECO:0007669"/>
    <property type="project" value="Ensembl"/>
</dbReference>
<feature type="domain" description="Cytohesin Ubiquitin Protein Inducing" evidence="5">
    <location>
        <begin position="14"/>
        <end position="136"/>
    </location>
</feature>
<gene>
    <name evidence="6" type="primary">INAVA</name>
</gene>
<dbReference type="GO" id="GO:0032755">
    <property type="term" value="P:positive regulation of interleukin-6 production"/>
    <property type="evidence" value="ECO:0007669"/>
    <property type="project" value="Ensembl"/>
</dbReference>
<dbReference type="GO" id="GO:0032731">
    <property type="term" value="P:positive regulation of interleukin-1 beta production"/>
    <property type="evidence" value="ECO:0007669"/>
    <property type="project" value="Ensembl"/>
</dbReference>
<evidence type="ECO:0000259" key="5">
    <source>
        <dbReference type="Pfam" id="PF11819"/>
    </source>
</evidence>
<feature type="compositionally biased region" description="Basic and acidic residues" evidence="4">
    <location>
        <begin position="241"/>
        <end position="254"/>
    </location>
</feature>
<evidence type="ECO:0000256" key="2">
    <source>
        <dbReference type="ARBA" id="ARBA00022490"/>
    </source>
</evidence>
<dbReference type="GO" id="GO:0034334">
    <property type="term" value="P:adherens junction maintenance"/>
    <property type="evidence" value="ECO:0007669"/>
    <property type="project" value="Ensembl"/>
</dbReference>
<evidence type="ECO:0000256" key="4">
    <source>
        <dbReference type="SAM" id="MobiDB-lite"/>
    </source>
</evidence>
<organism evidence="6 7">
    <name type="scientific">Crocodylus porosus</name>
    <name type="common">Saltwater crocodile</name>
    <name type="synonym">Estuarine crocodile</name>
    <dbReference type="NCBI Taxonomy" id="8502"/>
    <lineage>
        <taxon>Eukaryota</taxon>
        <taxon>Metazoa</taxon>
        <taxon>Chordata</taxon>
        <taxon>Craniata</taxon>
        <taxon>Vertebrata</taxon>
        <taxon>Euteleostomi</taxon>
        <taxon>Archelosauria</taxon>
        <taxon>Archosauria</taxon>
        <taxon>Crocodylia</taxon>
        <taxon>Longirostres</taxon>
        <taxon>Crocodylidae</taxon>
        <taxon>Crocodylus</taxon>
    </lineage>
</organism>
<feature type="region of interest" description="Disordered" evidence="4">
    <location>
        <begin position="351"/>
        <end position="399"/>
    </location>
</feature>